<comment type="caution">
    <text evidence="13">The sequence shown here is derived from an EMBL/GenBank/DDBJ whole genome shotgun (WGS) entry which is preliminary data.</text>
</comment>
<feature type="domain" description="Proteasome activator complex subunit 4-like HEAT repeat-like" evidence="12">
    <location>
        <begin position="1215"/>
        <end position="1497"/>
    </location>
</feature>
<evidence type="ECO:0000259" key="11">
    <source>
        <dbReference type="Pfam" id="PF16507"/>
    </source>
</evidence>
<keyword evidence="8" id="KW-0539">Nucleus</keyword>
<feature type="region of interest" description="Disordered" evidence="9">
    <location>
        <begin position="1584"/>
        <end position="1624"/>
    </location>
</feature>
<dbReference type="PANTHER" id="PTHR32170">
    <property type="entry name" value="PROTEASOME ACTIVATOR COMPLEX SUBUNIT 4"/>
    <property type="match status" value="1"/>
</dbReference>
<name>A0A9P1I826_9PELO</name>
<reference evidence="13" key="1">
    <citation type="submission" date="2022-11" db="EMBL/GenBank/DDBJ databases">
        <authorList>
            <person name="Kikuchi T."/>
        </authorList>
    </citation>
    <scope>NUCLEOTIDE SEQUENCE</scope>
    <source>
        <strain evidence="13">PS1010</strain>
    </source>
</reference>
<dbReference type="InterPro" id="IPR016024">
    <property type="entry name" value="ARM-type_fold"/>
</dbReference>
<dbReference type="PANTHER" id="PTHR32170:SF4">
    <property type="entry name" value="DUF3437 DOMAIN-CONTAINING PROTEIN-RELATED"/>
    <property type="match status" value="1"/>
</dbReference>
<evidence type="ECO:0000256" key="9">
    <source>
        <dbReference type="SAM" id="MobiDB-lite"/>
    </source>
</evidence>
<dbReference type="GO" id="GO:0016504">
    <property type="term" value="F:peptidase activator activity"/>
    <property type="evidence" value="ECO:0007669"/>
    <property type="project" value="InterPro"/>
</dbReference>
<feature type="domain" description="Proteasome activator complex subunit 4 C-terminal" evidence="10">
    <location>
        <begin position="1809"/>
        <end position="1892"/>
    </location>
</feature>
<comment type="similarity">
    <text evidence="3">Belongs to the BLM10 family.</text>
</comment>
<dbReference type="GO" id="GO:0010499">
    <property type="term" value="P:proteasomal ubiquitin-independent protein catabolic process"/>
    <property type="evidence" value="ECO:0007669"/>
    <property type="project" value="TreeGrafter"/>
</dbReference>
<evidence type="ECO:0000256" key="6">
    <source>
        <dbReference type="ARBA" id="ARBA00022763"/>
    </source>
</evidence>
<evidence type="ECO:0000259" key="10">
    <source>
        <dbReference type="Pfam" id="PF11919"/>
    </source>
</evidence>
<keyword evidence="6" id="KW-0227">DNA damage</keyword>
<feature type="domain" description="Proteasome activator Blm10 middle HEAT repeats region" evidence="11">
    <location>
        <begin position="614"/>
        <end position="839"/>
    </location>
</feature>
<evidence type="ECO:0000256" key="2">
    <source>
        <dbReference type="ARBA" id="ARBA00004496"/>
    </source>
</evidence>
<evidence type="ECO:0000313" key="13">
    <source>
        <dbReference type="EMBL" id="CAI5438505.1"/>
    </source>
</evidence>
<keyword evidence="7" id="KW-0234">DNA repair</keyword>
<dbReference type="GO" id="GO:0005829">
    <property type="term" value="C:cytosol"/>
    <property type="evidence" value="ECO:0007669"/>
    <property type="project" value="TreeGrafter"/>
</dbReference>
<dbReference type="InterPro" id="IPR055455">
    <property type="entry name" value="HEAT_PSME4"/>
</dbReference>
<proteinExistence type="inferred from homology"/>
<dbReference type="GO" id="GO:0016607">
    <property type="term" value="C:nuclear speck"/>
    <property type="evidence" value="ECO:0007669"/>
    <property type="project" value="UniProtKB-SubCell"/>
</dbReference>
<keyword evidence="5" id="KW-0677">Repeat</keyword>
<sequence>MVKILENNSTKLLVNGSNNLKKLKSKDLVHPDESIVLLPYFDELSDELNKNLMHIINGIISSVITENIFDSSDYFQQLNRFIDSFGMHLSKKVLFDLTQFFIEQMIKKKQSKEIIKNCSKSINKLYSNIRFAQFDHNDFIIDWKPLYEFCLLVKNHKISGISVTDLSSPISSLSPFFEPQQQPIIWERLQELLTYDSSMKYFIDFCYMFLTVEGMSSEEHKKYGCSIWFDTLWDLYLTIEMNYTESFTLIYKFKEILRNVPDVIDWNPYYDIIFTKVTRSFAIPTNKSIIGDTMDSICVNSFALFSCYSIGGPNSAIKHFEQTLKCVEFNVHPSNSGDHVSQIISFIKTFTSTFISRISYERINEHKRKVSKEYYLKDEEIDAVAKLLAGPVFMLLFCDHTSYSAFSSVLHDLSALNVNLIGGKLLEHVYSAIFALSEPERLSTTMDSTINIIFQIMRSSIDDLGRKCSTPIPNYWIEKMEEERMSWSTYREGSKMKQLTTHKYSSIRHHTIYLMEIYVNSIDVNDVGRAEASLKTLALIFRSIPVMDFSEALEYYSKGMTEDDKILCLLSKRIPIIVEEAFEKILKAIGHLAVCAAKDSISNIGTMNDTVSKDGEEEKLLKYAITTCVEALFTNSNQKLTDKLFDRLFEFVSTIEFESYTATDLLSGVIGSCLWISNKAWKKFADFILQKLKLVITPEVEKMKEAPSTVLYYAVLASSLFGVRANINIEHEDLICEIIQILWNCECLTAYAIAINGLTTTLSTLTKTCIYPEDELSEKLKSPISKWNPLEEWTKCYKYKDCNIIYFIPSKIELNCAQRISNRFFFPTIDKLDEKLDRDQMRKIISCVVAILKCVQENLKQPQSSILKTAINAHCLPYATGFLGNIEVIDWELRTPNGGNVMELLLNKIEKLIVRSDINDPQFFEMISMSCLVLIEQYSFKKVKYNLFEKEAVETYWNLTAPLHQEYFAILEKMQTISMRTNALVEKYANGCTLNATEFDLRVIKCLMKLGLNDYETVRANACASLAILDQKIFFCREYLMDDIIEVITDQVVENENKLRGSLELIISLNLADTSNAYIRSLIWEAMLKTKVIDEPKIRVLFDSFVESINSISNSGRPSKYEDCVDAPVIISNVAKQLFEESRLNEWKDYTTTDGLQNQRKTYLKWKKDCIDVRNNMVETILKNYIGNPNLHHTREKLARTMIYRCQRQLANTETIKLLLSQLIHEEETMRDEAGSELANYLYKNRKRLVEIDYKPNDGIGAILNSENKRVFGIRKDNLCTVYDSGNLPNNEQKWNDMVFFSKQTANFKWSENMKVNRQIDPFIEKIDEEGEKEIVKWFENEENVDNWLCLRLKNMDDHTSLNKDSIKIIRYVIRNYPSSQKTIQVMKNALIQLIGSKKKEHQSLAAEIFLSISLGIRYRPFKEIEEFWKWAAPTIDSFLDRMNTESKKEWKNAIDRILEDDFDQRRNWWLIEHLIEGSKKERIEEWKQAFRLEIISTTSCWRNIEIVNRVCEIAWKKMRVAVTDILRTGIANTLKTISLLKETNQNNDFDGIDQRFHIETTDDWISRFTENISLLGSSKTLKKVDTTSRKRPVPKSKSEEALLSEPPSKRKRGVSQSTSPETSSQIEAKKSILYFRTLLEFIQQYYSVCCQSWTPQIISLLPRLFEFSNESDYEISEDKDVDIIQNCSSLIHINMSVLLVPAKYSDSIIKTIIDTYNNNSYSWRVRLTIIKFVQVLVYSNMFELKKSGRREVFQQLLFDAISDISIDVRTEASKCLSLFIHCDYVVISDETIIKLNNVMNDKNEKIHERHGACLTLCAIVTAYPFSLPKSMIKPLQMLSCANAKLAIVQNTIKSALREFRQQHKDEWIKTKNVLGERMIFEIENAIVPIYYS</sequence>
<dbReference type="GO" id="GO:0006281">
    <property type="term" value="P:DNA repair"/>
    <property type="evidence" value="ECO:0007669"/>
    <property type="project" value="UniProtKB-KW"/>
</dbReference>
<dbReference type="InterPro" id="IPR035309">
    <property type="entry name" value="PSME4"/>
</dbReference>
<feature type="compositionally biased region" description="Polar residues" evidence="9">
    <location>
        <begin position="1615"/>
        <end position="1624"/>
    </location>
</feature>
<protein>
    <recommendedName>
        <fullName evidence="15">Proteasome activator complex subunit 4 C-terminal domain-containing protein</fullName>
    </recommendedName>
</protein>
<comment type="subcellular location">
    <subcellularLocation>
        <location evidence="2">Cytoplasm</location>
    </subcellularLocation>
    <subcellularLocation>
        <location evidence="1">Nucleus speckle</location>
    </subcellularLocation>
</comment>
<evidence type="ECO:0000259" key="12">
    <source>
        <dbReference type="Pfam" id="PF23096"/>
    </source>
</evidence>
<organism evidence="13 14">
    <name type="scientific">Caenorhabditis angaria</name>
    <dbReference type="NCBI Taxonomy" id="860376"/>
    <lineage>
        <taxon>Eukaryota</taxon>
        <taxon>Metazoa</taxon>
        <taxon>Ecdysozoa</taxon>
        <taxon>Nematoda</taxon>
        <taxon>Chromadorea</taxon>
        <taxon>Rhabditida</taxon>
        <taxon>Rhabditina</taxon>
        <taxon>Rhabditomorpha</taxon>
        <taxon>Rhabditoidea</taxon>
        <taxon>Rhabditidae</taxon>
        <taxon>Peloderinae</taxon>
        <taxon>Caenorhabditis</taxon>
    </lineage>
</organism>
<evidence type="ECO:0000256" key="3">
    <source>
        <dbReference type="ARBA" id="ARBA00005739"/>
    </source>
</evidence>
<evidence type="ECO:0008006" key="15">
    <source>
        <dbReference type="Google" id="ProtNLM"/>
    </source>
</evidence>
<dbReference type="Gene3D" id="1.25.10.10">
    <property type="entry name" value="Leucine-rich Repeat Variant"/>
    <property type="match status" value="1"/>
</dbReference>
<gene>
    <name evidence="13" type="ORF">CAMP_LOCUS1142</name>
</gene>
<keyword evidence="4" id="KW-0963">Cytoplasm</keyword>
<dbReference type="SUPFAM" id="SSF48371">
    <property type="entry name" value="ARM repeat"/>
    <property type="match status" value="1"/>
</dbReference>
<dbReference type="Pfam" id="PF16507">
    <property type="entry name" value="HEAT_PSME4_mid"/>
    <property type="match status" value="2"/>
</dbReference>
<dbReference type="InterPro" id="IPR011989">
    <property type="entry name" value="ARM-like"/>
</dbReference>
<evidence type="ECO:0000256" key="8">
    <source>
        <dbReference type="ARBA" id="ARBA00023242"/>
    </source>
</evidence>
<dbReference type="Pfam" id="PF23096">
    <property type="entry name" value="HEAT_PSME4"/>
    <property type="match status" value="1"/>
</dbReference>
<evidence type="ECO:0000256" key="5">
    <source>
        <dbReference type="ARBA" id="ARBA00022737"/>
    </source>
</evidence>
<evidence type="ECO:0000256" key="4">
    <source>
        <dbReference type="ARBA" id="ARBA00022490"/>
    </source>
</evidence>
<dbReference type="GO" id="GO:0070628">
    <property type="term" value="F:proteasome binding"/>
    <property type="evidence" value="ECO:0007669"/>
    <property type="project" value="InterPro"/>
</dbReference>
<feature type="domain" description="Proteasome activator Blm10 middle HEAT repeats region" evidence="11">
    <location>
        <begin position="324"/>
        <end position="458"/>
    </location>
</feature>
<dbReference type="OrthoDB" id="17907at2759"/>
<dbReference type="Pfam" id="PF11919">
    <property type="entry name" value="PSME4_C"/>
    <property type="match status" value="1"/>
</dbReference>
<accession>A0A9P1I826</accession>
<keyword evidence="14" id="KW-1185">Reference proteome</keyword>
<evidence type="ECO:0000256" key="1">
    <source>
        <dbReference type="ARBA" id="ARBA00004324"/>
    </source>
</evidence>
<evidence type="ECO:0000313" key="14">
    <source>
        <dbReference type="Proteomes" id="UP001152747"/>
    </source>
</evidence>
<dbReference type="Proteomes" id="UP001152747">
    <property type="component" value="Unassembled WGS sequence"/>
</dbReference>
<evidence type="ECO:0000256" key="7">
    <source>
        <dbReference type="ARBA" id="ARBA00023204"/>
    </source>
</evidence>
<dbReference type="InterPro" id="IPR032430">
    <property type="entry name" value="Blm10_mid"/>
</dbReference>
<dbReference type="InterPro" id="IPR021843">
    <property type="entry name" value="PSME4_C"/>
</dbReference>
<dbReference type="EMBL" id="CANHGI010000001">
    <property type="protein sequence ID" value="CAI5438505.1"/>
    <property type="molecule type" value="Genomic_DNA"/>
</dbReference>